<feature type="region of interest" description="Disordered" evidence="1">
    <location>
        <begin position="1"/>
        <end position="28"/>
    </location>
</feature>
<proteinExistence type="predicted"/>
<feature type="transmembrane region" description="Helical" evidence="2">
    <location>
        <begin position="207"/>
        <end position="228"/>
    </location>
</feature>
<keyword evidence="2" id="KW-0812">Transmembrane</keyword>
<keyword evidence="2" id="KW-0472">Membrane</keyword>
<dbReference type="Proteomes" id="UP000634136">
    <property type="component" value="Unassembled WGS sequence"/>
</dbReference>
<dbReference type="EMBL" id="JAAIUW010000012">
    <property type="protein sequence ID" value="KAF7807483.1"/>
    <property type="molecule type" value="Genomic_DNA"/>
</dbReference>
<keyword evidence="4" id="KW-1185">Reference proteome</keyword>
<sequence length="329" mass="36195">MECNSSTVRPFEPRRQSVRPFEPRRQSVRPPSSLALFAMLQAASVLGLHRAAGLSSRRDLAVRLLSVCGSYFVQFVVVRTVWSCYLLNPSASASSDPLPHRPSFSRSVRHSPGYSVVNPSVRRTAARSVGFCRRASLFYLLVFVTDQLGFSSFRSTCPNRRLVPCRQSVRHLVRRSSAGSTTLQKSFVVLLSSFFGALGSLFDRFDFAAACSGFFAALSAFLSLVVVFHCSFSRSVTRSVGYRRPSAVLSAVPSLDPLVSVSRPLPPTQPPSSADFFSSERLSSRFFFTQTNGGGWRATRIAGGRCTITARRSSDRSVADDLKPRRVEA</sequence>
<feature type="transmembrane region" description="Helical" evidence="2">
    <location>
        <begin position="60"/>
        <end position="82"/>
    </location>
</feature>
<evidence type="ECO:0008006" key="5">
    <source>
        <dbReference type="Google" id="ProtNLM"/>
    </source>
</evidence>
<reference evidence="3" key="1">
    <citation type="submission" date="2020-09" db="EMBL/GenBank/DDBJ databases">
        <title>Genome-Enabled Discovery of Anthraquinone Biosynthesis in Senna tora.</title>
        <authorList>
            <person name="Kang S.-H."/>
            <person name="Pandey R.P."/>
            <person name="Lee C.-M."/>
            <person name="Sim J.-S."/>
            <person name="Jeong J.-T."/>
            <person name="Choi B.-S."/>
            <person name="Jung M."/>
            <person name="Ginzburg D."/>
            <person name="Zhao K."/>
            <person name="Won S.Y."/>
            <person name="Oh T.-J."/>
            <person name="Yu Y."/>
            <person name="Kim N.-H."/>
            <person name="Lee O.R."/>
            <person name="Lee T.-H."/>
            <person name="Bashyal P."/>
            <person name="Kim T.-S."/>
            <person name="Lee W.-H."/>
            <person name="Kawkins C."/>
            <person name="Kim C.-K."/>
            <person name="Kim J.S."/>
            <person name="Ahn B.O."/>
            <person name="Rhee S.Y."/>
            <person name="Sohng J.K."/>
        </authorList>
    </citation>
    <scope>NUCLEOTIDE SEQUENCE</scope>
    <source>
        <tissue evidence="3">Leaf</tissue>
    </source>
</reference>
<evidence type="ECO:0000313" key="3">
    <source>
        <dbReference type="EMBL" id="KAF7807483.1"/>
    </source>
</evidence>
<evidence type="ECO:0000256" key="1">
    <source>
        <dbReference type="SAM" id="MobiDB-lite"/>
    </source>
</evidence>
<dbReference type="AlphaFoldDB" id="A0A834W3S0"/>
<name>A0A834W3S0_9FABA</name>
<evidence type="ECO:0000256" key="2">
    <source>
        <dbReference type="SAM" id="Phobius"/>
    </source>
</evidence>
<feature type="compositionally biased region" description="Basic and acidic residues" evidence="1">
    <location>
        <begin position="11"/>
        <end position="25"/>
    </location>
</feature>
<protein>
    <recommendedName>
        <fullName evidence="5">Transmembrane protein</fullName>
    </recommendedName>
</protein>
<accession>A0A834W3S0</accession>
<evidence type="ECO:0000313" key="4">
    <source>
        <dbReference type="Proteomes" id="UP000634136"/>
    </source>
</evidence>
<comment type="caution">
    <text evidence="3">The sequence shown here is derived from an EMBL/GenBank/DDBJ whole genome shotgun (WGS) entry which is preliminary data.</text>
</comment>
<gene>
    <name evidence="3" type="ORF">G2W53_039644</name>
</gene>
<organism evidence="3 4">
    <name type="scientific">Senna tora</name>
    <dbReference type="NCBI Taxonomy" id="362788"/>
    <lineage>
        <taxon>Eukaryota</taxon>
        <taxon>Viridiplantae</taxon>
        <taxon>Streptophyta</taxon>
        <taxon>Embryophyta</taxon>
        <taxon>Tracheophyta</taxon>
        <taxon>Spermatophyta</taxon>
        <taxon>Magnoliopsida</taxon>
        <taxon>eudicotyledons</taxon>
        <taxon>Gunneridae</taxon>
        <taxon>Pentapetalae</taxon>
        <taxon>rosids</taxon>
        <taxon>fabids</taxon>
        <taxon>Fabales</taxon>
        <taxon>Fabaceae</taxon>
        <taxon>Caesalpinioideae</taxon>
        <taxon>Cassia clade</taxon>
        <taxon>Senna</taxon>
    </lineage>
</organism>
<keyword evidence="2" id="KW-1133">Transmembrane helix</keyword>